<proteinExistence type="predicted"/>
<reference evidence="1" key="1">
    <citation type="submission" date="2018-02" db="EMBL/GenBank/DDBJ databases">
        <title>Rhizophora mucronata_Transcriptome.</title>
        <authorList>
            <person name="Meera S.P."/>
            <person name="Sreeshan A."/>
            <person name="Augustine A."/>
        </authorList>
    </citation>
    <scope>NUCLEOTIDE SEQUENCE</scope>
    <source>
        <tissue evidence="1">Leaf</tissue>
    </source>
</reference>
<sequence>MCREMLNKESVIEEIVREAQDSLLPHMSEITFLETVSQIMDTKLATLAK</sequence>
<protein>
    <submittedName>
        <fullName evidence="1">Uncharacterized protein</fullName>
    </submittedName>
</protein>
<dbReference type="AlphaFoldDB" id="A0A2P2QK85"/>
<evidence type="ECO:0000313" key="1">
    <source>
        <dbReference type="EMBL" id="MBX67383.1"/>
    </source>
</evidence>
<organism evidence="1">
    <name type="scientific">Rhizophora mucronata</name>
    <name type="common">Asiatic mangrove</name>
    <dbReference type="NCBI Taxonomy" id="61149"/>
    <lineage>
        <taxon>Eukaryota</taxon>
        <taxon>Viridiplantae</taxon>
        <taxon>Streptophyta</taxon>
        <taxon>Embryophyta</taxon>
        <taxon>Tracheophyta</taxon>
        <taxon>Spermatophyta</taxon>
        <taxon>Magnoliopsida</taxon>
        <taxon>eudicotyledons</taxon>
        <taxon>Gunneridae</taxon>
        <taxon>Pentapetalae</taxon>
        <taxon>rosids</taxon>
        <taxon>fabids</taxon>
        <taxon>Malpighiales</taxon>
        <taxon>Rhizophoraceae</taxon>
        <taxon>Rhizophora</taxon>
    </lineage>
</organism>
<name>A0A2P2QK85_RHIMU</name>
<dbReference type="EMBL" id="GGEC01086899">
    <property type="protein sequence ID" value="MBX67383.1"/>
    <property type="molecule type" value="Transcribed_RNA"/>
</dbReference>
<accession>A0A2P2QK85</accession>